<feature type="signal peptide" evidence="1">
    <location>
        <begin position="1"/>
        <end position="24"/>
    </location>
</feature>
<dbReference type="InterPro" id="IPR025644">
    <property type="entry name" value="DUF4344"/>
</dbReference>
<feature type="chain" id="PRO_5046467955" evidence="1">
    <location>
        <begin position="25"/>
        <end position="252"/>
    </location>
</feature>
<proteinExistence type="predicted"/>
<gene>
    <name evidence="2" type="ORF">OFY17_06500</name>
</gene>
<protein>
    <submittedName>
        <fullName evidence="2">DUF4344 domain-containing metallopeptidase</fullName>
    </submittedName>
</protein>
<reference evidence="2 3" key="1">
    <citation type="submission" date="2022-10" db="EMBL/GenBank/DDBJ databases">
        <title>Marinomonas transparenta sp. nov. and Marinomonas sargassi sp. nov., isolated from marine alga (Sargassum natans (L.) Gaillon).</title>
        <authorList>
            <person name="Wang Y."/>
        </authorList>
    </citation>
    <scope>NUCLEOTIDE SEQUENCE [LARGE SCALE GENOMIC DNA]</scope>
    <source>
        <strain evidence="2 3">C2222</strain>
    </source>
</reference>
<name>A0ABT2YRQ4_9GAMM</name>
<evidence type="ECO:0000256" key="1">
    <source>
        <dbReference type="SAM" id="SignalP"/>
    </source>
</evidence>
<dbReference type="EMBL" id="JAOVZB010000002">
    <property type="protein sequence ID" value="MCV2402541.1"/>
    <property type="molecule type" value="Genomic_DNA"/>
</dbReference>
<sequence>MKSMKKAWLVIGSLLLFISSNLQAEVKVEFAEASTPETKVWKEKLETSSEVQAVVDFINERLQLSRELLFSYGVEDGPLFDGEKDTVFIPYSFLVEVEERFSDAQYEESGVSVEQATVDALVHTLFHEFAHAIIYFNEIPVTGREEDAADSFATVLLTEYFDRGEDISISAADLFHLESGDYETIEDYDFTGEHSLDAQRYYMIMCHVYGSDPESYGVNLEEMFEEERGYKCIDEYELARRSWLALLKPHMK</sequence>
<accession>A0ABT2YRQ4</accession>
<evidence type="ECO:0000313" key="3">
    <source>
        <dbReference type="Proteomes" id="UP001209713"/>
    </source>
</evidence>
<keyword evidence="3" id="KW-1185">Reference proteome</keyword>
<keyword evidence="1" id="KW-0732">Signal</keyword>
<comment type="caution">
    <text evidence="2">The sequence shown here is derived from an EMBL/GenBank/DDBJ whole genome shotgun (WGS) entry which is preliminary data.</text>
</comment>
<evidence type="ECO:0000313" key="2">
    <source>
        <dbReference type="EMBL" id="MCV2402541.1"/>
    </source>
</evidence>
<dbReference type="RefSeq" id="WP_263529921.1">
    <property type="nucleotide sequence ID" value="NZ_JAOVZB010000002.1"/>
</dbReference>
<dbReference type="Proteomes" id="UP001209713">
    <property type="component" value="Unassembled WGS sequence"/>
</dbReference>
<dbReference type="Pfam" id="PF14247">
    <property type="entry name" value="DUF4344"/>
    <property type="match status" value="1"/>
</dbReference>
<organism evidence="2 3">
    <name type="scientific">Marinomonas sargassi</name>
    <dbReference type="NCBI Taxonomy" id="2984494"/>
    <lineage>
        <taxon>Bacteria</taxon>
        <taxon>Pseudomonadati</taxon>
        <taxon>Pseudomonadota</taxon>
        <taxon>Gammaproteobacteria</taxon>
        <taxon>Oceanospirillales</taxon>
        <taxon>Oceanospirillaceae</taxon>
        <taxon>Marinomonas</taxon>
    </lineage>
</organism>